<dbReference type="PROSITE" id="PS52015">
    <property type="entry name" value="TONB_CTD"/>
    <property type="match status" value="1"/>
</dbReference>
<reference evidence="8" key="1">
    <citation type="journal article" date="2019" name="Int. J. Syst. Evol. Microbiol.">
        <title>The Global Catalogue of Microorganisms (GCM) 10K type strain sequencing project: providing services to taxonomists for standard genome sequencing and annotation.</title>
        <authorList>
            <consortium name="The Broad Institute Genomics Platform"/>
            <consortium name="The Broad Institute Genome Sequencing Center for Infectious Disease"/>
            <person name="Wu L."/>
            <person name="Ma J."/>
        </authorList>
    </citation>
    <scope>NUCLEOTIDE SEQUENCE [LARGE SCALE GENOMIC DNA]</scope>
    <source>
        <strain evidence="8">CECT 8482</strain>
    </source>
</reference>
<evidence type="ECO:0000259" key="6">
    <source>
        <dbReference type="PROSITE" id="PS52015"/>
    </source>
</evidence>
<evidence type="ECO:0000313" key="7">
    <source>
        <dbReference type="EMBL" id="MDN3712577.1"/>
    </source>
</evidence>
<evidence type="ECO:0000313" key="8">
    <source>
        <dbReference type="Proteomes" id="UP001243846"/>
    </source>
</evidence>
<gene>
    <name evidence="7" type="ORF">QWZ10_13995</name>
</gene>
<evidence type="ECO:0000256" key="1">
    <source>
        <dbReference type="ARBA" id="ARBA00004167"/>
    </source>
</evidence>
<dbReference type="Gene3D" id="3.30.1150.10">
    <property type="match status" value="1"/>
</dbReference>
<evidence type="ECO:0000256" key="5">
    <source>
        <dbReference type="SAM" id="MobiDB-lite"/>
    </source>
</evidence>
<feature type="compositionally biased region" description="Polar residues" evidence="5">
    <location>
        <begin position="95"/>
        <end position="112"/>
    </location>
</feature>
<keyword evidence="3" id="KW-1133">Transmembrane helix</keyword>
<evidence type="ECO:0000256" key="4">
    <source>
        <dbReference type="ARBA" id="ARBA00023136"/>
    </source>
</evidence>
<sequence length="193" mass="20905">MAEIPLPELPQLEPLPDLSTNVAVNDAVVLNRSERPPERPEVKEKQPEREIAKREEPKKEEPKERKKPAASAAASNRTTRLDAQQGQRTAAPRAQQGSPSSPRQVASWQSKVNGAVARHMKRTRLPNGRHGAIQATLQFTISGGGQVTGMRVTSSTGNPAMDSAIDRQAGRMPRLPAHPSGTSQTLVLPVLIN</sequence>
<dbReference type="SUPFAM" id="SSF74653">
    <property type="entry name" value="TolA/TonB C-terminal domain"/>
    <property type="match status" value="1"/>
</dbReference>
<keyword evidence="4" id="KW-0472">Membrane</keyword>
<accession>A0ABT8D756</accession>
<dbReference type="Proteomes" id="UP001243846">
    <property type="component" value="Unassembled WGS sequence"/>
</dbReference>
<comment type="subcellular location">
    <subcellularLocation>
        <location evidence="1">Membrane</location>
        <topology evidence="1">Single-pass membrane protein</topology>
    </subcellularLocation>
</comment>
<keyword evidence="8" id="KW-1185">Reference proteome</keyword>
<evidence type="ECO:0000256" key="2">
    <source>
        <dbReference type="ARBA" id="ARBA00022692"/>
    </source>
</evidence>
<dbReference type="InterPro" id="IPR037682">
    <property type="entry name" value="TonB_C"/>
</dbReference>
<feature type="region of interest" description="Disordered" evidence="5">
    <location>
        <begin position="29"/>
        <end position="113"/>
    </location>
</feature>
<keyword evidence="2" id="KW-0812">Transmembrane</keyword>
<comment type="caution">
    <text evidence="7">The sequence shown here is derived from an EMBL/GenBank/DDBJ whole genome shotgun (WGS) entry which is preliminary data.</text>
</comment>
<feature type="domain" description="TonB C-terminal" evidence="6">
    <location>
        <begin position="107"/>
        <end position="193"/>
    </location>
</feature>
<feature type="compositionally biased region" description="Polar residues" evidence="5">
    <location>
        <begin position="75"/>
        <end position="88"/>
    </location>
</feature>
<feature type="compositionally biased region" description="Basic and acidic residues" evidence="5">
    <location>
        <begin position="32"/>
        <end position="64"/>
    </location>
</feature>
<protein>
    <submittedName>
        <fullName evidence="7">TonB family protein</fullName>
    </submittedName>
</protein>
<proteinExistence type="predicted"/>
<dbReference type="Pfam" id="PF13103">
    <property type="entry name" value="TonB_2"/>
    <property type="match status" value="1"/>
</dbReference>
<organism evidence="7 8">
    <name type="scientific">Paracoccus cavernae</name>
    <dbReference type="NCBI Taxonomy" id="1571207"/>
    <lineage>
        <taxon>Bacteria</taxon>
        <taxon>Pseudomonadati</taxon>
        <taxon>Pseudomonadota</taxon>
        <taxon>Alphaproteobacteria</taxon>
        <taxon>Rhodobacterales</taxon>
        <taxon>Paracoccaceae</taxon>
        <taxon>Paracoccus</taxon>
    </lineage>
</organism>
<name>A0ABT8D756_9RHOB</name>
<feature type="compositionally biased region" description="Low complexity" evidence="5">
    <location>
        <begin position="1"/>
        <end position="18"/>
    </location>
</feature>
<dbReference type="InterPro" id="IPR006260">
    <property type="entry name" value="TonB/TolA_C"/>
</dbReference>
<feature type="region of interest" description="Disordered" evidence="5">
    <location>
        <begin position="1"/>
        <end position="20"/>
    </location>
</feature>
<evidence type="ECO:0000256" key="3">
    <source>
        <dbReference type="ARBA" id="ARBA00022989"/>
    </source>
</evidence>
<dbReference type="NCBIfam" id="TIGR01352">
    <property type="entry name" value="tonB_Cterm"/>
    <property type="match status" value="1"/>
</dbReference>
<dbReference type="EMBL" id="JAUFRC010000001">
    <property type="protein sequence ID" value="MDN3712577.1"/>
    <property type="molecule type" value="Genomic_DNA"/>
</dbReference>